<dbReference type="PANTHER" id="PTHR46268:SF6">
    <property type="entry name" value="UNIVERSAL STRESS PROTEIN UP12"/>
    <property type="match status" value="1"/>
</dbReference>
<dbReference type="Pfam" id="PF00582">
    <property type="entry name" value="Usp"/>
    <property type="match status" value="2"/>
</dbReference>
<evidence type="ECO:0000313" key="4">
    <source>
        <dbReference type="Proteomes" id="UP000199021"/>
    </source>
</evidence>
<accession>A0A1H9EMQ1</accession>
<dbReference type="Gene3D" id="3.40.50.12370">
    <property type="match status" value="1"/>
</dbReference>
<protein>
    <submittedName>
        <fullName evidence="3">Universal stress protein family protein</fullName>
    </submittedName>
</protein>
<dbReference type="PANTHER" id="PTHR46268">
    <property type="entry name" value="STRESS RESPONSE PROTEIN NHAX"/>
    <property type="match status" value="1"/>
</dbReference>
<dbReference type="OrthoDB" id="1522603at2"/>
<dbReference type="InterPro" id="IPR006016">
    <property type="entry name" value="UspA"/>
</dbReference>
<dbReference type="CDD" id="cd00293">
    <property type="entry name" value="USP-like"/>
    <property type="match status" value="1"/>
</dbReference>
<dbReference type="InParanoid" id="A0A1H9EMQ1"/>
<reference evidence="4" key="1">
    <citation type="submission" date="2016-10" db="EMBL/GenBank/DDBJ databases">
        <authorList>
            <person name="Varghese N."/>
            <person name="Submissions S."/>
        </authorList>
    </citation>
    <scope>NUCLEOTIDE SEQUENCE [LARGE SCALE GENOMIC DNA]</scope>
    <source>
        <strain evidence="4">DSM 24740</strain>
    </source>
</reference>
<evidence type="ECO:0000259" key="2">
    <source>
        <dbReference type="Pfam" id="PF00582"/>
    </source>
</evidence>
<organism evidence="3 4">
    <name type="scientific">Neolewinella agarilytica</name>
    <dbReference type="NCBI Taxonomy" id="478744"/>
    <lineage>
        <taxon>Bacteria</taxon>
        <taxon>Pseudomonadati</taxon>
        <taxon>Bacteroidota</taxon>
        <taxon>Saprospiria</taxon>
        <taxon>Saprospirales</taxon>
        <taxon>Lewinellaceae</taxon>
        <taxon>Neolewinella</taxon>
    </lineage>
</organism>
<gene>
    <name evidence="3" type="ORF">SAMN05444359_107136</name>
</gene>
<dbReference type="AlphaFoldDB" id="A0A1H9EMQ1"/>
<evidence type="ECO:0000256" key="1">
    <source>
        <dbReference type="ARBA" id="ARBA00008791"/>
    </source>
</evidence>
<proteinExistence type="inferred from homology"/>
<dbReference type="SUPFAM" id="SSF52402">
    <property type="entry name" value="Adenine nucleotide alpha hydrolases-like"/>
    <property type="match status" value="2"/>
</dbReference>
<dbReference type="FunCoup" id="A0A1H9EMQ1">
    <property type="interactions" value="153"/>
</dbReference>
<feature type="domain" description="UspA" evidence="2">
    <location>
        <begin position="157"/>
        <end position="282"/>
    </location>
</feature>
<comment type="similarity">
    <text evidence="1">Belongs to the universal stress protein A family.</text>
</comment>
<dbReference type="STRING" id="478744.SAMN05444359_107136"/>
<sequence length="303" mass="33766">MSSLLIPVDFSIPCHNAYRFGLHLAKQLNLDVVLAHYYSGSLDPDQPLVFGGDGSLHGNYIDRLRQFAYPSGDGDDYPLVEPPTGVNLSYETAVSYSPSASIINRANESDIRFVVMAPRSSKSMLNKWLGSTSITVSESCKRPVLLIPEDVDFRPIRQIVVANNHATADAAPLSQLRSLANLYGAMVHFVHVEWPDQYMPLRFVPWRLMEELVEKDGGADYPFEVITVEEEDITKGLLDFADQVNADLVAIVNKKRSRWRSLIHASLTQDMALRTARPLLVLHAEEAGDLADEAIKAYSDKTH</sequence>
<evidence type="ECO:0000313" key="3">
    <source>
        <dbReference type="EMBL" id="SEQ27000.1"/>
    </source>
</evidence>
<dbReference type="Proteomes" id="UP000199021">
    <property type="component" value="Unassembled WGS sequence"/>
</dbReference>
<dbReference type="EMBL" id="FOFB01000007">
    <property type="protein sequence ID" value="SEQ27000.1"/>
    <property type="molecule type" value="Genomic_DNA"/>
</dbReference>
<dbReference type="PRINTS" id="PR01438">
    <property type="entry name" value="UNVRSLSTRESS"/>
</dbReference>
<dbReference type="RefSeq" id="WP_090167273.1">
    <property type="nucleotide sequence ID" value="NZ_FOFB01000007.1"/>
</dbReference>
<dbReference type="InterPro" id="IPR006015">
    <property type="entry name" value="Universal_stress_UspA"/>
</dbReference>
<keyword evidence="4" id="KW-1185">Reference proteome</keyword>
<name>A0A1H9EMQ1_9BACT</name>
<feature type="domain" description="UspA" evidence="2">
    <location>
        <begin position="4"/>
        <end position="148"/>
    </location>
</feature>